<evidence type="ECO:0000313" key="2">
    <source>
        <dbReference type="Proteomes" id="UP000000863"/>
    </source>
</evidence>
<name>Q4A2R6_EHV8U</name>
<protein>
    <submittedName>
        <fullName evidence="1">Uncharacterized protein</fullName>
    </submittedName>
</protein>
<organism evidence="1 2">
    <name type="scientific">Emiliania huxleyi virus 86 (isolate United Kingdom/English Channel/1999)</name>
    <name type="common">EhV-86</name>
    <dbReference type="NCBI Taxonomy" id="654925"/>
    <lineage>
        <taxon>Viruses</taxon>
        <taxon>Varidnaviria</taxon>
        <taxon>Bamfordvirae</taxon>
        <taxon>Nucleocytoviricota</taxon>
        <taxon>Megaviricetes</taxon>
        <taxon>Algavirales</taxon>
        <taxon>Phycodnaviridae</taxon>
        <taxon>Coccolithovirus</taxon>
        <taxon>Coccolithovirus huxleyi</taxon>
        <taxon>Emiliania huxleyi virus 86</taxon>
    </lineage>
</organism>
<dbReference type="EMBL" id="AJ890364">
    <property type="protein sequence ID" value="CAI65640.1"/>
    <property type="molecule type" value="Genomic_DNA"/>
</dbReference>
<reference evidence="1 2" key="1">
    <citation type="journal article" date="2005" name="Science">
        <title>Complete genome sequence and lytic phase transcription profile of a Coccolithovirus.</title>
        <authorList>
            <person name="Wilson W.H."/>
            <person name="Schroeder D.C."/>
            <person name="Allen M.J."/>
            <person name="Holden M.T.G."/>
            <person name="Parkhill J."/>
            <person name="Barrell B.G."/>
            <person name="Churcher C."/>
            <person name="Hamlin N."/>
            <person name="Mungall K."/>
            <person name="Norbertczak H."/>
            <person name="Quail M.A."/>
            <person name="Price C."/>
            <person name="Rabbinowitsch E."/>
            <person name="Walker D."/>
            <person name="Craigon M."/>
            <person name="Roy D."/>
            <person name="Ghazal P."/>
        </authorList>
    </citation>
    <scope>NUCLEOTIDE SEQUENCE [LARGE SCALE GENOMIC DNA]</scope>
    <source>
        <strain evidence="2">Isolate United Kingdom/English Channel/1999</strain>
    </source>
</reference>
<dbReference type="KEGG" id="vg:3654762"/>
<evidence type="ECO:0000313" key="1">
    <source>
        <dbReference type="EMBL" id="CAI65640.1"/>
    </source>
</evidence>
<accession>Q4A2R6</accession>
<dbReference type="Proteomes" id="UP000000863">
    <property type="component" value="Segment"/>
</dbReference>
<dbReference type="GeneID" id="3654762"/>
<sequence length="103" mass="12281">MRQKRGNWNMTVDANDKSSYAHNFRHKRSHSEPPNNMFTDIMNEPFITWFYKKWYFSDAAGPITSQELLDMYNNKILTDSSTCWRAEMYAPKTIYKITDIVVE</sequence>
<organismHost>
    <name type="scientific">Emiliania huxleyi</name>
    <name type="common">Coccolithophore</name>
    <name type="synonym">Pontosphaera huxleyi</name>
    <dbReference type="NCBI Taxonomy" id="2903"/>
</organismHost>
<proteinExistence type="predicted"/>
<dbReference type="RefSeq" id="YP_293971.1">
    <property type="nucleotide sequence ID" value="NC_007346.1"/>
</dbReference>
<keyword evidence="2" id="KW-1185">Reference proteome</keyword>
<gene>
    <name evidence="1" type="ORF">EhV216</name>
</gene>